<dbReference type="RefSeq" id="WP_106169429.1">
    <property type="nucleotide sequence ID" value="NZ_JAVKZF010000002.1"/>
</dbReference>
<accession>A0AB37UGM9</accession>
<dbReference type="AlphaFoldDB" id="A0AB37UGM9"/>
<evidence type="ECO:0000256" key="1">
    <source>
        <dbReference type="SAM" id="MobiDB-lite"/>
    </source>
</evidence>
<evidence type="ECO:0000313" key="2">
    <source>
        <dbReference type="EMBL" id="RUT10500.1"/>
    </source>
</evidence>
<evidence type="ECO:0008006" key="4">
    <source>
        <dbReference type="Google" id="ProtNLM"/>
    </source>
</evidence>
<protein>
    <recommendedName>
        <fullName evidence="4">Outer membrane protein beta-barrel domain-containing protein</fullName>
    </recommendedName>
</protein>
<dbReference type="Proteomes" id="UP000282574">
    <property type="component" value="Unassembled WGS sequence"/>
</dbReference>
<evidence type="ECO:0000313" key="3">
    <source>
        <dbReference type="Proteomes" id="UP000282574"/>
    </source>
</evidence>
<keyword evidence="3" id="KW-1185">Reference proteome</keyword>
<feature type="region of interest" description="Disordered" evidence="1">
    <location>
        <begin position="99"/>
        <end position="122"/>
    </location>
</feature>
<comment type="caution">
    <text evidence="2">The sequence shown here is derived from an EMBL/GenBank/DDBJ whole genome shotgun (WGS) entry which is preliminary data.</text>
</comment>
<dbReference type="Gene3D" id="2.40.160.170">
    <property type="match status" value="1"/>
</dbReference>
<name>A0AB37UGM9_9CYAN</name>
<sequence length="331" mass="35954">MPGSADLSKFSQLSLGVAIAFFGVGVLPQQLLAEEQRLKDSTEKEAVALTSSTAQNEDISYAAADLQPQDESTQELRLAQREVDIDTFCRSYPYNSRCADYQPPEQRQKPKEKLRETLTEKQPRSGFALTGKAGTLGFGLEGVGAISPNFNGRLGVNYFDFGIDTEQSDIDYDADVQLFSVSALLDWYPSKRSDFRITGGLFYNNNKVDATARSTATLDIGGVEFPASAVGQLEGELTFPNTISPYVGIGYGNPVKRDRAFSFSIDLGVLFGGAPEVDLIASGPIAGPALQLPVVGSLLEDAIEQEEDDIEDDLSDFKIYPVLTIGISYHF</sequence>
<reference evidence="2 3" key="1">
    <citation type="journal article" date="2019" name="Genome Biol. Evol.">
        <title>Day and night: Metabolic profiles and evolutionary relationships of six axenic non-marine cyanobacteria.</title>
        <authorList>
            <person name="Will S.E."/>
            <person name="Henke P."/>
            <person name="Boedeker C."/>
            <person name="Huang S."/>
            <person name="Brinkmann H."/>
            <person name="Rohde M."/>
            <person name="Jarek M."/>
            <person name="Friedl T."/>
            <person name="Seufert S."/>
            <person name="Schumacher M."/>
            <person name="Overmann J."/>
            <person name="Neumann-Schaal M."/>
            <person name="Petersen J."/>
        </authorList>
    </citation>
    <scope>NUCLEOTIDE SEQUENCE [LARGE SCALE GENOMIC DNA]</scope>
    <source>
        <strain evidence="2 3">SAG 39.79</strain>
    </source>
</reference>
<feature type="compositionally biased region" description="Basic and acidic residues" evidence="1">
    <location>
        <begin position="106"/>
        <end position="122"/>
    </location>
</feature>
<proteinExistence type="predicted"/>
<organism evidence="2 3">
    <name type="scientific">Chroococcidiopsis cubana SAG 39.79</name>
    <dbReference type="NCBI Taxonomy" id="388085"/>
    <lineage>
        <taxon>Bacteria</taxon>
        <taxon>Bacillati</taxon>
        <taxon>Cyanobacteriota</taxon>
        <taxon>Cyanophyceae</taxon>
        <taxon>Chroococcidiopsidales</taxon>
        <taxon>Chroococcidiopsidaceae</taxon>
        <taxon>Chroococcidiopsis</taxon>
    </lineage>
</organism>
<gene>
    <name evidence="2" type="ORF">DSM107010_41860</name>
</gene>
<dbReference type="EMBL" id="RSCK01000041">
    <property type="protein sequence ID" value="RUT10500.1"/>
    <property type="molecule type" value="Genomic_DNA"/>
</dbReference>